<dbReference type="FunFam" id="3.40.50.2000:FF:000109">
    <property type="entry name" value="Chitobiosyldiphosphodolichol beta-mannosyltransferase"/>
    <property type="match status" value="1"/>
</dbReference>
<dbReference type="SUPFAM" id="SSF53756">
    <property type="entry name" value="UDP-Glycosyltransferase/glycogen phosphorylase"/>
    <property type="match status" value="1"/>
</dbReference>
<keyword evidence="3" id="KW-0328">Glycosyltransferase</keyword>
<dbReference type="InterPro" id="IPR001296">
    <property type="entry name" value="Glyco_trans_1"/>
</dbReference>
<evidence type="ECO:0000256" key="5">
    <source>
        <dbReference type="ARBA" id="ARBA00022692"/>
    </source>
</evidence>
<evidence type="ECO:0000313" key="15">
    <source>
        <dbReference type="EMBL" id="KAL2720764.1"/>
    </source>
</evidence>
<sequence>MYSITFRIIMNILYLLCVIPFIILIIRKLWINYRKESKNVCIVVLGDLGRSPRMQYHALSFAKEGFNVDFIGYPGSSPLNEIKVNPRINIHYLPHPPSLENTLPTVLHYIVKVLWQSVTLLFILFSKHISSYILIQNPPAIPTIPICWFFSILSEAKFIIDWHNFAHSLMALSLKKDHVIVKIAKFIEIYFGSKSYYNFCVTKAMKKYLQKEWGIQAHVLYDRPASYFKPISLADKHEFLLELSKKYKIFCGKEANSTLFTESTAEKVNLLSARPGFIISSSSWTEDEDFSILINALQEYENACDEKDAHLSDLLCVITGKGPFKEFYTSIIKLKKWKHVTIVMPWLENEEYPKMLASADLGICLHTSSSGLDLPMKVVDMFGCGLPVCAYNFACLSELVKDNENSYVFSNEKELAAQLKSWFLQFPSNESQKEIYKKFQNELLKFQEIRWHNNWSLNVLPCFN</sequence>
<keyword evidence="4" id="KW-0808">Transferase</keyword>
<evidence type="ECO:0000256" key="7">
    <source>
        <dbReference type="ARBA" id="ARBA00022989"/>
    </source>
</evidence>
<evidence type="ECO:0000256" key="9">
    <source>
        <dbReference type="ARBA" id="ARBA00031434"/>
    </source>
</evidence>
<evidence type="ECO:0000256" key="6">
    <source>
        <dbReference type="ARBA" id="ARBA00022824"/>
    </source>
</evidence>
<evidence type="ECO:0000256" key="1">
    <source>
        <dbReference type="ARBA" id="ARBA00004389"/>
    </source>
</evidence>
<dbReference type="AlphaFoldDB" id="A0ABD2AJG5"/>
<reference evidence="15 16" key="1">
    <citation type="journal article" date="2024" name="Ann. Entomol. Soc. Am.">
        <title>Genomic analyses of the southern and eastern yellowjacket wasps (Hymenoptera: Vespidae) reveal evolutionary signatures of social life.</title>
        <authorList>
            <person name="Catto M.A."/>
            <person name="Caine P.B."/>
            <person name="Orr S.E."/>
            <person name="Hunt B.G."/>
            <person name="Goodisman M.A.D."/>
        </authorList>
    </citation>
    <scope>NUCLEOTIDE SEQUENCE [LARGE SCALE GENOMIC DNA]</scope>
    <source>
        <strain evidence="15">233</strain>
        <tissue evidence="15">Head and thorax</tissue>
    </source>
</reference>
<feature type="transmembrane region" description="Helical" evidence="13">
    <location>
        <begin position="12"/>
        <end position="30"/>
    </location>
</feature>
<evidence type="ECO:0000256" key="12">
    <source>
        <dbReference type="ARBA" id="ARBA00045071"/>
    </source>
</evidence>
<dbReference type="Pfam" id="PF00534">
    <property type="entry name" value="Glycos_transf_1"/>
    <property type="match status" value="1"/>
</dbReference>
<dbReference type="GO" id="GO:0005789">
    <property type="term" value="C:endoplasmic reticulum membrane"/>
    <property type="evidence" value="ECO:0007669"/>
    <property type="project" value="UniProtKB-SubCell"/>
</dbReference>
<dbReference type="Gene3D" id="3.40.50.2000">
    <property type="entry name" value="Glycogen Phosphorylase B"/>
    <property type="match status" value="1"/>
</dbReference>
<accession>A0ABD2AJG5</accession>
<dbReference type="EMBL" id="JAUDFV010000144">
    <property type="protein sequence ID" value="KAL2720764.1"/>
    <property type="molecule type" value="Genomic_DNA"/>
</dbReference>
<feature type="transmembrane region" description="Helical" evidence="13">
    <location>
        <begin position="106"/>
        <end position="125"/>
    </location>
</feature>
<dbReference type="CDD" id="cd03816">
    <property type="entry name" value="GT33_ALG1-like"/>
    <property type="match status" value="1"/>
</dbReference>
<feature type="domain" description="Glycosyl transferase family 1" evidence="14">
    <location>
        <begin position="269"/>
        <end position="432"/>
    </location>
</feature>
<evidence type="ECO:0000256" key="11">
    <source>
        <dbReference type="ARBA" id="ARBA00033088"/>
    </source>
</evidence>
<keyword evidence="6" id="KW-0256">Endoplasmic reticulum</keyword>
<dbReference type="Proteomes" id="UP001607302">
    <property type="component" value="Unassembled WGS sequence"/>
</dbReference>
<dbReference type="PANTHER" id="PTHR13036:SF0">
    <property type="entry name" value="CHITOBIOSYLDIPHOSPHODOLICHOL BETA-MANNOSYLTRANSFERASE"/>
    <property type="match status" value="1"/>
</dbReference>
<keyword evidence="16" id="KW-1185">Reference proteome</keyword>
<comment type="subcellular location">
    <subcellularLocation>
        <location evidence="1">Endoplasmic reticulum membrane</location>
        <topology evidence="1">Single-pass membrane protein</topology>
    </subcellularLocation>
</comment>
<dbReference type="PANTHER" id="PTHR13036">
    <property type="entry name" value="BETA1,4 MANNOSYLTRANSFERASE"/>
    <property type="match status" value="1"/>
</dbReference>
<gene>
    <name evidence="15" type="ORF">V1478_009810</name>
</gene>
<evidence type="ECO:0000256" key="2">
    <source>
        <dbReference type="ARBA" id="ARBA00004922"/>
    </source>
</evidence>
<evidence type="ECO:0000256" key="10">
    <source>
        <dbReference type="ARBA" id="ARBA00031566"/>
    </source>
</evidence>
<comment type="caution">
    <text evidence="15">The sequence shown here is derived from an EMBL/GenBank/DDBJ whole genome shotgun (WGS) entry which is preliminary data.</text>
</comment>
<name>A0ABD2AJG5_VESSQ</name>
<evidence type="ECO:0000256" key="4">
    <source>
        <dbReference type="ARBA" id="ARBA00022679"/>
    </source>
</evidence>
<organism evidence="15 16">
    <name type="scientific">Vespula squamosa</name>
    <name type="common">Southern yellow jacket</name>
    <name type="synonym">Wasp</name>
    <dbReference type="NCBI Taxonomy" id="30214"/>
    <lineage>
        <taxon>Eukaryota</taxon>
        <taxon>Metazoa</taxon>
        <taxon>Ecdysozoa</taxon>
        <taxon>Arthropoda</taxon>
        <taxon>Hexapoda</taxon>
        <taxon>Insecta</taxon>
        <taxon>Pterygota</taxon>
        <taxon>Neoptera</taxon>
        <taxon>Endopterygota</taxon>
        <taxon>Hymenoptera</taxon>
        <taxon>Apocrita</taxon>
        <taxon>Aculeata</taxon>
        <taxon>Vespoidea</taxon>
        <taxon>Vespidae</taxon>
        <taxon>Vespinae</taxon>
        <taxon>Vespula</taxon>
    </lineage>
</organism>
<evidence type="ECO:0000256" key="8">
    <source>
        <dbReference type="ARBA" id="ARBA00023136"/>
    </source>
</evidence>
<evidence type="ECO:0000256" key="3">
    <source>
        <dbReference type="ARBA" id="ARBA00022676"/>
    </source>
</evidence>
<keyword evidence="5 13" id="KW-0812">Transmembrane</keyword>
<keyword evidence="8 13" id="KW-0472">Membrane</keyword>
<comment type="pathway">
    <text evidence="2">Protein modification; protein glycosylation.</text>
</comment>
<keyword evidence="7 13" id="KW-1133">Transmembrane helix</keyword>
<dbReference type="GO" id="GO:0004578">
    <property type="term" value="F:chitobiosyldiphosphodolichol beta-mannosyltransferase activity"/>
    <property type="evidence" value="ECO:0007669"/>
    <property type="project" value="UniProtKB-EC"/>
</dbReference>
<protein>
    <recommendedName>
        <fullName evidence="10">Beta-1,4-mannosyltransferase</fullName>
    </recommendedName>
    <alternativeName>
        <fullName evidence="11">GDP-Man:GlcNAc2-PP-dolichol mannosyltransferase</fullName>
    </alternativeName>
    <alternativeName>
        <fullName evidence="9">GDP-mannose-dolichol diphosphochitobiose mannosyltransferase</fullName>
    </alternativeName>
</protein>
<evidence type="ECO:0000256" key="13">
    <source>
        <dbReference type="SAM" id="Phobius"/>
    </source>
</evidence>
<evidence type="ECO:0000313" key="16">
    <source>
        <dbReference type="Proteomes" id="UP001607302"/>
    </source>
</evidence>
<comment type="catalytic activity">
    <reaction evidence="12">
        <text>an N,N'-diacetylchitobiosyl-diphospho-di-trans,poly-cis-dolichol + GDP-alpha-D-mannose = a beta-D-Man-(1-&gt;4)-beta-D-GlcNAc-(1-&gt;4)-alpha-D-GlcNAc-diphospho-di-trans,poly-cis-dolichol + GDP + H(+)</text>
        <dbReference type="Rhea" id="RHEA:13865"/>
        <dbReference type="Rhea" id="RHEA-COMP:19510"/>
        <dbReference type="Rhea" id="RHEA-COMP:19511"/>
        <dbReference type="ChEBI" id="CHEBI:15378"/>
        <dbReference type="ChEBI" id="CHEBI:57269"/>
        <dbReference type="ChEBI" id="CHEBI:57527"/>
        <dbReference type="ChEBI" id="CHEBI:58189"/>
        <dbReference type="ChEBI" id="CHEBI:58472"/>
        <dbReference type="EC" id="2.4.1.142"/>
    </reaction>
    <physiologicalReaction direction="left-to-right" evidence="12">
        <dbReference type="Rhea" id="RHEA:13866"/>
    </physiologicalReaction>
</comment>
<proteinExistence type="predicted"/>
<evidence type="ECO:0000259" key="14">
    <source>
        <dbReference type="Pfam" id="PF00534"/>
    </source>
</evidence>
<dbReference type="InterPro" id="IPR026051">
    <property type="entry name" value="ALG1-like"/>
</dbReference>